<accession>A0A7J6L2L4</accession>
<sequence length="464" mass="51517">MAADSVVLSNPRVLICLLAIATALLCLTALSCTVRRSLVYYTWAGGPTVSAAPNDSDGIIEACTSNEELPSFTAPLKLVRKAEREKWSKNFAAYSRIDHNYSDISVAGSCRDPTELRWVSSGDCEHGKNVTLPRCISIKDEDEHTEFTGMIGRISMSLTCPCRRMTGYTGSGIRRILRTRAAAFGTDKVQLVFVGESVFREVFSTLVRVLNGGELPLGFDHRLQTRRHGHISYADADVELYFYFLGGAYPYPLLDKKECPKMARTGRSTKLTELCGGPMGVWRHILDPAADPLYVETDDNHTERVFPHDISRTALVAYGAGVWDAAYCGNPNAFGREFRGILRFIRDSGLPLERFLVRNIGAGFGTDEHVKENTLFNRELLSSVRDVFGDSAVSVMPFYEISRGRPDSTHDGLHFTCKKWKHCVQNSDQVECSKSISMLRACQVLYTLHVVVLTFINEGGASRA</sequence>
<proteinExistence type="predicted"/>
<comment type="caution">
    <text evidence="1">The sequence shown here is derived from an EMBL/GenBank/DDBJ whole genome shotgun (WGS) entry which is preliminary data.</text>
</comment>
<protein>
    <submittedName>
        <fullName evidence="1">Uncharacterized protein</fullName>
    </submittedName>
</protein>
<evidence type="ECO:0000313" key="1">
    <source>
        <dbReference type="EMBL" id="KAF4653825.1"/>
    </source>
</evidence>
<organism evidence="1 2">
    <name type="scientific">Perkinsus olseni</name>
    <name type="common">Perkinsus atlanticus</name>
    <dbReference type="NCBI Taxonomy" id="32597"/>
    <lineage>
        <taxon>Eukaryota</taxon>
        <taxon>Sar</taxon>
        <taxon>Alveolata</taxon>
        <taxon>Perkinsozoa</taxon>
        <taxon>Perkinsea</taxon>
        <taxon>Perkinsida</taxon>
        <taxon>Perkinsidae</taxon>
        <taxon>Perkinsus</taxon>
    </lineage>
</organism>
<dbReference type="AlphaFoldDB" id="A0A7J6L2L4"/>
<name>A0A7J6L2L4_PEROL</name>
<dbReference type="Proteomes" id="UP000570595">
    <property type="component" value="Unassembled WGS sequence"/>
</dbReference>
<dbReference type="OrthoDB" id="10301676at2759"/>
<reference evidence="1 2" key="1">
    <citation type="submission" date="2020-04" db="EMBL/GenBank/DDBJ databases">
        <title>Perkinsus olseni comparative genomics.</title>
        <authorList>
            <person name="Bogema D.R."/>
        </authorList>
    </citation>
    <scope>NUCLEOTIDE SEQUENCE [LARGE SCALE GENOMIC DNA]</scope>
    <source>
        <strain evidence="1">ATCC PRA-179</strain>
    </source>
</reference>
<dbReference type="EMBL" id="JABAHT010000586">
    <property type="protein sequence ID" value="KAF4653825.1"/>
    <property type="molecule type" value="Genomic_DNA"/>
</dbReference>
<gene>
    <name evidence="1" type="ORF">FOZ61_008654</name>
</gene>
<evidence type="ECO:0000313" key="2">
    <source>
        <dbReference type="Proteomes" id="UP000570595"/>
    </source>
</evidence>